<evidence type="ECO:0000256" key="6">
    <source>
        <dbReference type="ARBA" id="ARBA00022892"/>
    </source>
</evidence>
<dbReference type="GO" id="GO:0006886">
    <property type="term" value="P:intracellular protein transport"/>
    <property type="evidence" value="ECO:0007669"/>
    <property type="project" value="TreeGrafter"/>
</dbReference>
<keyword evidence="4 12" id="KW-0813">Transport</keyword>
<keyword evidence="9 12" id="KW-0472">Membrane</keyword>
<accession>A7YXW1</accession>
<dbReference type="GO" id="GO:0006891">
    <property type="term" value="P:intra-Golgi vesicle-mediated transport"/>
    <property type="evidence" value="ECO:0007669"/>
    <property type="project" value="TreeGrafter"/>
</dbReference>
<dbReference type="PANTHER" id="PTHR11043:SF0">
    <property type="entry name" value="COATOMER SUBUNIT ZETA"/>
    <property type="match status" value="1"/>
</dbReference>
<comment type="similarity">
    <text evidence="2 12">Belongs to the adaptor complexes small subunit family.</text>
</comment>
<evidence type="ECO:0000256" key="9">
    <source>
        <dbReference type="ARBA" id="ARBA00023136"/>
    </source>
</evidence>
<evidence type="ECO:0000256" key="1">
    <source>
        <dbReference type="ARBA" id="ARBA00004255"/>
    </source>
</evidence>
<evidence type="ECO:0000256" key="3">
    <source>
        <dbReference type="ARBA" id="ARBA00011775"/>
    </source>
</evidence>
<organism evidence="14">
    <name type="scientific">Karlodinium veneficum</name>
    <name type="common">Dinoflagellate</name>
    <name type="synonym">Karlodinium micrum</name>
    <dbReference type="NCBI Taxonomy" id="407301"/>
    <lineage>
        <taxon>Eukaryota</taxon>
        <taxon>Sar</taxon>
        <taxon>Alveolata</taxon>
        <taxon>Dinophyceae</taxon>
        <taxon>Gymnodiniales</taxon>
        <taxon>Kareniaceae</taxon>
        <taxon>Karlodinium</taxon>
    </lineage>
</organism>
<evidence type="ECO:0000256" key="12">
    <source>
        <dbReference type="RuleBase" id="RU366053"/>
    </source>
</evidence>
<evidence type="ECO:0000256" key="5">
    <source>
        <dbReference type="ARBA" id="ARBA00022490"/>
    </source>
</evidence>
<dbReference type="AlphaFoldDB" id="A7YXW1"/>
<dbReference type="InterPro" id="IPR039652">
    <property type="entry name" value="Coatomer_zeta"/>
</dbReference>
<dbReference type="GO" id="GO:0000139">
    <property type="term" value="C:Golgi membrane"/>
    <property type="evidence" value="ECO:0007669"/>
    <property type="project" value="UniProtKB-SubCell"/>
</dbReference>
<name>A7YXW1_KARVE</name>
<dbReference type="EMBL" id="EF134126">
    <property type="protein sequence ID" value="ABV22240.1"/>
    <property type="molecule type" value="mRNA"/>
</dbReference>
<evidence type="ECO:0000256" key="2">
    <source>
        <dbReference type="ARBA" id="ARBA00006972"/>
    </source>
</evidence>
<evidence type="ECO:0000256" key="7">
    <source>
        <dbReference type="ARBA" id="ARBA00022927"/>
    </source>
</evidence>
<dbReference type="GO" id="GO:0006890">
    <property type="term" value="P:retrograde vesicle-mediated transport, Golgi to endoplasmic reticulum"/>
    <property type="evidence" value="ECO:0007669"/>
    <property type="project" value="UniProtKB-UniRule"/>
</dbReference>
<comment type="function">
    <text evidence="11">The coatomer is a cytosolic protein complex that binds to dilysine motifs and reversibly associates with Golgi non-clathrin-coated vesicles, which further mediate biosynthetic protein transport from the ER, via the Golgi up to the trans Golgi network. Coatomer complex is required for budding from Golgi membranes, and is essential for the retrograde Golgi-to-ER transport of dilysine-tagged proteins. The zeta subunit may be involved in regulating the coat assembly and, hence, the rate of biosynthetic protein transport due to its association-dissociation properties with the coatomer complex.</text>
</comment>
<keyword evidence="6 12" id="KW-0931">ER-Golgi transport</keyword>
<dbReference type="Pfam" id="PF01217">
    <property type="entry name" value="Clat_adaptor_s"/>
    <property type="match status" value="1"/>
</dbReference>
<comment type="subunit">
    <text evidence="3 12">Oligomeric complex that consists of at least the alpha, beta, beta', gamma, delta, epsilon and zeta subunits.</text>
</comment>
<evidence type="ECO:0000256" key="8">
    <source>
        <dbReference type="ARBA" id="ARBA00023034"/>
    </source>
</evidence>
<dbReference type="Gene3D" id="3.30.450.60">
    <property type="match status" value="1"/>
</dbReference>
<feature type="domain" description="AP complex mu/sigma subunit" evidence="13">
    <location>
        <begin position="9"/>
        <end position="163"/>
    </location>
</feature>
<evidence type="ECO:0000313" key="14">
    <source>
        <dbReference type="EMBL" id="ABV22240.1"/>
    </source>
</evidence>
<keyword evidence="5 12" id="KW-0963">Cytoplasm</keyword>
<protein>
    <recommendedName>
        <fullName evidence="12">Coatomer subunit zeta</fullName>
    </recommendedName>
</protein>
<proteinExistence type="evidence at transcript level"/>
<dbReference type="InterPro" id="IPR022775">
    <property type="entry name" value="AP_mu_sigma_su"/>
</dbReference>
<dbReference type="PANTHER" id="PTHR11043">
    <property type="entry name" value="ZETA-COAT PROTEIN"/>
    <property type="match status" value="1"/>
</dbReference>
<evidence type="ECO:0000256" key="11">
    <source>
        <dbReference type="ARBA" id="ARBA00045555"/>
    </source>
</evidence>
<keyword evidence="8 12" id="KW-0333">Golgi apparatus</keyword>
<evidence type="ECO:0000256" key="4">
    <source>
        <dbReference type="ARBA" id="ARBA00022448"/>
    </source>
</evidence>
<reference evidence="14" key="1">
    <citation type="journal article" date="2007" name="Proc. Natl. Acad. Sci. U.S.A.">
        <title>Spliced leader RNA trans-splicing in dinoflagellates.</title>
        <authorList>
            <person name="Zhang H."/>
            <person name="Hou Y."/>
            <person name="Miranda L."/>
            <person name="Campbell D.A."/>
            <person name="Sturm N.R."/>
            <person name="Gaasterland T."/>
            <person name="Lin S."/>
        </authorList>
    </citation>
    <scope>NUCLEOTIDE SEQUENCE</scope>
    <source>
        <strain evidence="14">CCMP1975</strain>
    </source>
</reference>
<sequence length="195" mass="21134">MGEESLCQVLALLCLDTDGARLAVKYSTYAKKELWSGTKNQLAFEKRLINKLPKPTATRSDVDVAVVDDYTVLFQAINDVYVCAVAGPAENELAILQLVEGIFSSISTTVSSSSFLSTGVNKQLVLDSLSDVLFILDEAVDDGIIMETEEEKLCARIKMIDETEVANAAQAEQMFQKATQSAKQKLLGSLMGGRG</sequence>
<dbReference type="SUPFAM" id="SSF64356">
    <property type="entry name" value="SNARE-like"/>
    <property type="match status" value="1"/>
</dbReference>
<dbReference type="InterPro" id="IPR011012">
    <property type="entry name" value="Longin-like_dom_sf"/>
</dbReference>
<keyword evidence="10 12" id="KW-0968">Cytoplasmic vesicle</keyword>
<evidence type="ECO:0000256" key="10">
    <source>
        <dbReference type="ARBA" id="ARBA00023329"/>
    </source>
</evidence>
<evidence type="ECO:0000259" key="13">
    <source>
        <dbReference type="Pfam" id="PF01217"/>
    </source>
</evidence>
<dbReference type="GO" id="GO:0030126">
    <property type="term" value="C:COPI vesicle coat"/>
    <property type="evidence" value="ECO:0007669"/>
    <property type="project" value="UniProtKB-UniRule"/>
</dbReference>
<comment type="subcellular location">
    <subcellularLocation>
        <location evidence="12">Cytoplasm</location>
    </subcellularLocation>
    <subcellularLocation>
        <location evidence="1 12">Golgi apparatus membrane</location>
        <topology evidence="1 12">Peripheral membrane protein</topology>
        <orientation evidence="1 12">Cytoplasmic side</orientation>
    </subcellularLocation>
    <subcellularLocation>
        <location evidence="12">Cytoplasmic vesicle</location>
        <location evidence="12">COPI-coated vesicle membrane</location>
        <topology evidence="12">Peripheral membrane protein</topology>
        <orientation evidence="12">Cytoplasmic side</orientation>
    </subcellularLocation>
</comment>
<keyword evidence="7 12" id="KW-0653">Protein transport</keyword>